<evidence type="ECO:0000313" key="4">
    <source>
        <dbReference type="EMBL" id="EHO41264.1"/>
    </source>
</evidence>
<dbReference type="HOGENOM" id="CLU_020027_1_1_0"/>
<dbReference type="RefSeq" id="WP_006928355.1">
    <property type="nucleotide sequence ID" value="NZ_CM001402.1"/>
</dbReference>
<reference evidence="3 6" key="2">
    <citation type="submission" date="2016-11" db="EMBL/GenBank/DDBJ databases">
        <title>Genomic analysis of Caldithrix abyssi and proposal of a novel bacterial phylum Caldithrichaeota.</title>
        <authorList>
            <person name="Kublanov I."/>
            <person name="Sigalova O."/>
            <person name="Gavrilov S."/>
            <person name="Lebedinsky A."/>
            <person name="Ivanova N."/>
            <person name="Daum C."/>
            <person name="Reddy T."/>
            <person name="Klenk H.P."/>
            <person name="Goker M."/>
            <person name="Reva O."/>
            <person name="Miroshnichenko M."/>
            <person name="Kyprides N."/>
            <person name="Woyke T."/>
            <person name="Gelfand M."/>
        </authorList>
    </citation>
    <scope>NUCLEOTIDE SEQUENCE [LARGE SCALE GENOMIC DNA]</scope>
    <source>
        <strain evidence="3 6">LF13</strain>
    </source>
</reference>
<dbReference type="AlphaFoldDB" id="H1XRQ4"/>
<organism evidence="4 5">
    <name type="scientific">Caldithrix abyssi DSM 13497</name>
    <dbReference type="NCBI Taxonomy" id="880073"/>
    <lineage>
        <taxon>Bacteria</taxon>
        <taxon>Pseudomonadati</taxon>
        <taxon>Calditrichota</taxon>
        <taxon>Calditrichia</taxon>
        <taxon>Calditrichales</taxon>
        <taxon>Calditrichaceae</taxon>
        <taxon>Caldithrix</taxon>
    </lineage>
</organism>
<sequence precursor="true">MRRLFFFIILFICTHLLLAQPLPRVSPEDVDLDPQVLQQADRVIEQAIADSIIPGAVLLVMRSNKIAYHKAYGYRQLVPQKKPMELNTIFDLASITKPLATATSIMILLDRGYLRLKDAVDLYVPEFKSYKGPFSDKPIRLIHLLTHTSGLPPYAPVAELKEKYGSPAPDSLIRYIATVKRHHAPGTYFKYSCLNFITLQRVVKSITGQPLDVFAKRNIFEKLGMKNTFYTLPKNKIQACAATERLENGEVLIGRVHDPLARIINGGVSGNAGVFSTAEDLAVFSAMLLNQGAWNGQRILNRLTVQKMISVPAGFEAFGRALGWDVSSPYNSNLGDLFSSKAFGHTGYTGTSIAIDPEYQVAVILLTNRVHPTDSGSVVRLRSLISNIVGASIK</sequence>
<name>H1XRQ4_CALAY</name>
<dbReference type="EMBL" id="CP018099">
    <property type="protein sequence ID" value="APF17123.1"/>
    <property type="molecule type" value="Genomic_DNA"/>
</dbReference>
<dbReference type="PANTHER" id="PTHR43283">
    <property type="entry name" value="BETA-LACTAMASE-RELATED"/>
    <property type="match status" value="1"/>
</dbReference>
<dbReference type="Pfam" id="PF00144">
    <property type="entry name" value="Beta-lactamase"/>
    <property type="match status" value="1"/>
</dbReference>
<evidence type="ECO:0000256" key="1">
    <source>
        <dbReference type="ARBA" id="ARBA00022801"/>
    </source>
</evidence>
<dbReference type="SUPFAM" id="SSF56601">
    <property type="entry name" value="beta-lactamase/transpeptidase-like"/>
    <property type="match status" value="1"/>
</dbReference>
<dbReference type="InterPro" id="IPR012338">
    <property type="entry name" value="Beta-lactam/transpept-like"/>
</dbReference>
<evidence type="ECO:0000259" key="2">
    <source>
        <dbReference type="Pfam" id="PF00144"/>
    </source>
</evidence>
<dbReference type="FunCoup" id="H1XRQ4">
    <property type="interactions" value="117"/>
</dbReference>
<reference evidence="4 5" key="1">
    <citation type="submission" date="2011-09" db="EMBL/GenBank/DDBJ databases">
        <title>The permanent draft genome of Caldithrix abyssi DSM 13497.</title>
        <authorList>
            <consortium name="US DOE Joint Genome Institute (JGI-PGF)"/>
            <person name="Lucas S."/>
            <person name="Han J."/>
            <person name="Lapidus A."/>
            <person name="Bruce D."/>
            <person name="Goodwin L."/>
            <person name="Pitluck S."/>
            <person name="Peters L."/>
            <person name="Kyrpides N."/>
            <person name="Mavromatis K."/>
            <person name="Ivanova N."/>
            <person name="Mikhailova N."/>
            <person name="Chertkov O."/>
            <person name="Detter J.C."/>
            <person name="Tapia R."/>
            <person name="Han C."/>
            <person name="Land M."/>
            <person name="Hauser L."/>
            <person name="Markowitz V."/>
            <person name="Cheng J.-F."/>
            <person name="Hugenholtz P."/>
            <person name="Woyke T."/>
            <person name="Wu D."/>
            <person name="Spring S."/>
            <person name="Brambilla E."/>
            <person name="Klenk H.-P."/>
            <person name="Eisen J.A."/>
        </authorList>
    </citation>
    <scope>NUCLEOTIDE SEQUENCE [LARGE SCALE GENOMIC DNA]</scope>
    <source>
        <strain evidence="4 5">DSM 13497</strain>
    </source>
</reference>
<dbReference type="Proteomes" id="UP000183868">
    <property type="component" value="Chromosome"/>
</dbReference>
<dbReference type="OrthoDB" id="9770183at2"/>
<evidence type="ECO:0000313" key="3">
    <source>
        <dbReference type="EMBL" id="APF17123.1"/>
    </source>
</evidence>
<protein>
    <submittedName>
        <fullName evidence="3 4">Beta-lactamase</fullName>
    </submittedName>
</protein>
<keyword evidence="5" id="KW-1185">Reference proteome</keyword>
<dbReference type="InParanoid" id="H1XRQ4"/>
<dbReference type="GO" id="GO:0016787">
    <property type="term" value="F:hydrolase activity"/>
    <property type="evidence" value="ECO:0007669"/>
    <property type="project" value="UniProtKB-KW"/>
</dbReference>
<proteinExistence type="predicted"/>
<keyword evidence="1" id="KW-0378">Hydrolase</keyword>
<dbReference type="InterPro" id="IPR050789">
    <property type="entry name" value="Diverse_Enzym_Activities"/>
</dbReference>
<dbReference type="eggNOG" id="COG1680">
    <property type="taxonomic scope" value="Bacteria"/>
</dbReference>
<evidence type="ECO:0000313" key="6">
    <source>
        <dbReference type="Proteomes" id="UP000183868"/>
    </source>
</evidence>
<gene>
    <name evidence="3" type="ORF">Cabys_372</name>
    <name evidence="4" type="ORF">Calab_1645</name>
</gene>
<dbReference type="InterPro" id="IPR001466">
    <property type="entry name" value="Beta-lactam-related"/>
</dbReference>
<dbReference type="Gene3D" id="3.40.710.10">
    <property type="entry name" value="DD-peptidase/beta-lactamase superfamily"/>
    <property type="match status" value="1"/>
</dbReference>
<dbReference type="KEGG" id="caby:Cabys_372"/>
<dbReference type="PaxDb" id="880073-Calab_1645"/>
<dbReference type="Proteomes" id="UP000004671">
    <property type="component" value="Chromosome"/>
</dbReference>
<accession>H1XRQ4</accession>
<dbReference type="PANTHER" id="PTHR43283:SF11">
    <property type="entry name" value="BETA-LACTAMASE-RELATED DOMAIN-CONTAINING PROTEIN"/>
    <property type="match status" value="1"/>
</dbReference>
<dbReference type="EMBL" id="CM001402">
    <property type="protein sequence ID" value="EHO41264.1"/>
    <property type="molecule type" value="Genomic_DNA"/>
</dbReference>
<dbReference type="STRING" id="880073.Cabys_372"/>
<evidence type="ECO:0000313" key="5">
    <source>
        <dbReference type="Proteomes" id="UP000004671"/>
    </source>
</evidence>
<feature type="domain" description="Beta-lactamase-related" evidence="2">
    <location>
        <begin position="41"/>
        <end position="376"/>
    </location>
</feature>